<dbReference type="InterPro" id="IPR051798">
    <property type="entry name" value="Class-II_PLP-Dep_Aminotrans"/>
</dbReference>
<keyword evidence="8" id="KW-1185">Reference proteome</keyword>
<dbReference type="InterPro" id="IPR015424">
    <property type="entry name" value="PyrdxlP-dep_Trfase"/>
</dbReference>
<accession>A0A3A4AX00</accession>
<dbReference type="Gene3D" id="3.40.640.10">
    <property type="entry name" value="Type I PLP-dependent aspartate aminotransferase-like (Major domain)"/>
    <property type="match status" value="1"/>
</dbReference>
<comment type="cofactor">
    <cofactor evidence="1">
        <name>pyridoxal 5'-phosphate</name>
        <dbReference type="ChEBI" id="CHEBI:597326"/>
    </cofactor>
</comment>
<gene>
    <name evidence="7" type="ORF">D5H75_15730</name>
</gene>
<proteinExistence type="inferred from homology"/>
<evidence type="ECO:0000313" key="8">
    <source>
        <dbReference type="Proteomes" id="UP000265768"/>
    </source>
</evidence>
<dbReference type="AlphaFoldDB" id="A0A3A4AX00"/>
<dbReference type="EMBL" id="QZEY01000005">
    <property type="protein sequence ID" value="RJL31904.1"/>
    <property type="molecule type" value="Genomic_DNA"/>
</dbReference>
<evidence type="ECO:0000256" key="4">
    <source>
        <dbReference type="ARBA" id="ARBA00023239"/>
    </source>
</evidence>
<comment type="caution">
    <text evidence="7">The sequence shown here is derived from an EMBL/GenBank/DDBJ whole genome shotgun (WGS) entry which is preliminary data.</text>
</comment>
<organism evidence="7 8">
    <name type="scientific">Bailinhaonella thermotolerans</name>
    <dbReference type="NCBI Taxonomy" id="1070861"/>
    <lineage>
        <taxon>Bacteria</taxon>
        <taxon>Bacillati</taxon>
        <taxon>Actinomycetota</taxon>
        <taxon>Actinomycetes</taxon>
        <taxon>Streptosporangiales</taxon>
        <taxon>Streptosporangiaceae</taxon>
        <taxon>Bailinhaonella</taxon>
    </lineage>
</organism>
<evidence type="ECO:0000256" key="3">
    <source>
        <dbReference type="ARBA" id="ARBA00022898"/>
    </source>
</evidence>
<dbReference type="GO" id="GO:0008483">
    <property type="term" value="F:transaminase activity"/>
    <property type="evidence" value="ECO:0007669"/>
    <property type="project" value="UniProtKB-KW"/>
</dbReference>
<dbReference type="CDD" id="cd00609">
    <property type="entry name" value="AAT_like"/>
    <property type="match status" value="1"/>
</dbReference>
<dbReference type="Proteomes" id="UP000265768">
    <property type="component" value="Unassembled WGS sequence"/>
</dbReference>
<name>A0A3A4AX00_9ACTN</name>
<comment type="similarity">
    <text evidence="5">Belongs to the class-II pyridoxal-phosphate-dependent aminotransferase family. MalY/PatB cystathionine beta-lyase subfamily.</text>
</comment>
<dbReference type="SUPFAM" id="SSF53383">
    <property type="entry name" value="PLP-dependent transferases"/>
    <property type="match status" value="1"/>
</dbReference>
<feature type="domain" description="Aminotransferase class I/classII large" evidence="6">
    <location>
        <begin position="36"/>
        <end position="375"/>
    </location>
</feature>
<dbReference type="Pfam" id="PF00155">
    <property type="entry name" value="Aminotran_1_2"/>
    <property type="match status" value="1"/>
</dbReference>
<evidence type="ECO:0000256" key="1">
    <source>
        <dbReference type="ARBA" id="ARBA00001933"/>
    </source>
</evidence>
<dbReference type="Gene3D" id="3.90.1150.10">
    <property type="entry name" value="Aspartate Aminotransferase, domain 1"/>
    <property type="match status" value="1"/>
</dbReference>
<dbReference type="InterPro" id="IPR004839">
    <property type="entry name" value="Aminotransferase_I/II_large"/>
</dbReference>
<reference evidence="7 8" key="1">
    <citation type="submission" date="2018-09" db="EMBL/GenBank/DDBJ databases">
        <title>YIM 75507 draft genome.</title>
        <authorList>
            <person name="Tang S."/>
            <person name="Feng Y."/>
        </authorList>
    </citation>
    <scope>NUCLEOTIDE SEQUENCE [LARGE SCALE GENOMIC DNA]</scope>
    <source>
        <strain evidence="7 8">YIM 75507</strain>
    </source>
</reference>
<keyword evidence="7" id="KW-0032">Aminotransferase</keyword>
<keyword evidence="3" id="KW-0663">Pyridoxal phosphate</keyword>
<keyword evidence="4" id="KW-0456">Lyase</keyword>
<protein>
    <recommendedName>
        <fullName evidence="2">cysteine-S-conjugate beta-lyase</fullName>
        <ecNumber evidence="2">4.4.1.13</ecNumber>
    </recommendedName>
</protein>
<evidence type="ECO:0000256" key="2">
    <source>
        <dbReference type="ARBA" id="ARBA00012224"/>
    </source>
</evidence>
<evidence type="ECO:0000259" key="6">
    <source>
        <dbReference type="Pfam" id="PF00155"/>
    </source>
</evidence>
<dbReference type="PANTHER" id="PTHR43525">
    <property type="entry name" value="PROTEIN MALY"/>
    <property type="match status" value="1"/>
</dbReference>
<dbReference type="PANTHER" id="PTHR43525:SF1">
    <property type="entry name" value="PROTEIN MALY"/>
    <property type="match status" value="1"/>
</dbReference>
<dbReference type="InterPro" id="IPR015421">
    <property type="entry name" value="PyrdxlP-dep_Trfase_major"/>
</dbReference>
<dbReference type="GO" id="GO:0030170">
    <property type="term" value="F:pyridoxal phosphate binding"/>
    <property type="evidence" value="ECO:0007669"/>
    <property type="project" value="InterPro"/>
</dbReference>
<evidence type="ECO:0000313" key="7">
    <source>
        <dbReference type="EMBL" id="RJL31904.1"/>
    </source>
</evidence>
<dbReference type="InterPro" id="IPR015422">
    <property type="entry name" value="PyrdxlP-dep_Trfase_small"/>
</dbReference>
<sequence length="385" mass="41937">MFDDLDLDFLRAREGVKWNAVGPDVLPAWIADMDFPVPAAVREAIARHADRELGYPSWDSEDVANPLGEAFTARMDRLYGWRPDPAHTRVFTELIQALQVVLFAGTEPGDGVLIHTPAYPPYLGTLELMGRRTVPIPMIDTPDGWSFDAGRLAEDAAGCRVLVLVNPHNPTGRAFRRDELEAIAEVAERHDLLVVSDEILSDLVYAPHEHIPFASVGSGAAARTVTLNSASKGFNLAGLRCSVAHVGHEGLRRALADYPPQLFGDVSALSVTATIAAWEQCDDWLKEALATLDRNRALLADHLPPGVRFRTPEAAYLAWLDCRPLALDRDPAAFFLDHAGVKLVPGPSFGPEGEGFARLNFGTPAPVLRQILTRLTAATPTPRPS</sequence>
<keyword evidence="7" id="KW-0808">Transferase</keyword>
<dbReference type="EC" id="4.4.1.13" evidence="2"/>
<dbReference type="GO" id="GO:0047804">
    <property type="term" value="F:cysteine-S-conjugate beta-lyase activity"/>
    <property type="evidence" value="ECO:0007669"/>
    <property type="project" value="UniProtKB-EC"/>
</dbReference>
<evidence type="ECO:0000256" key="5">
    <source>
        <dbReference type="ARBA" id="ARBA00037974"/>
    </source>
</evidence>
<dbReference type="RefSeq" id="WP_119927221.1">
    <property type="nucleotide sequence ID" value="NZ_QZEY01000005.1"/>
</dbReference>
<dbReference type="OrthoDB" id="3224382at2"/>